<dbReference type="Proteomes" id="UP001597286">
    <property type="component" value="Unassembled WGS sequence"/>
</dbReference>
<comment type="caution">
    <text evidence="2">The sequence shown here is derived from an EMBL/GenBank/DDBJ whole genome shotgun (WGS) entry which is preliminary data.</text>
</comment>
<reference evidence="3" key="1">
    <citation type="journal article" date="2019" name="Int. J. Syst. Evol. Microbiol.">
        <title>The Global Catalogue of Microorganisms (GCM) 10K type strain sequencing project: providing services to taxonomists for standard genome sequencing and annotation.</title>
        <authorList>
            <consortium name="The Broad Institute Genomics Platform"/>
            <consortium name="The Broad Institute Genome Sequencing Center for Infectious Disease"/>
            <person name="Wu L."/>
            <person name="Ma J."/>
        </authorList>
    </citation>
    <scope>NUCLEOTIDE SEQUENCE [LARGE SCALE GENOMIC DNA]</scope>
    <source>
        <strain evidence="3">DT72</strain>
    </source>
</reference>
<gene>
    <name evidence="2" type="ORF">ACFSJG_03685</name>
</gene>
<feature type="transmembrane region" description="Helical" evidence="1">
    <location>
        <begin position="70"/>
        <end position="92"/>
    </location>
</feature>
<proteinExistence type="predicted"/>
<keyword evidence="1" id="KW-1133">Transmembrane helix</keyword>
<feature type="transmembrane region" description="Helical" evidence="1">
    <location>
        <begin position="31"/>
        <end position="50"/>
    </location>
</feature>
<protein>
    <recommendedName>
        <fullName evidence="4">Transmembrane protein</fullName>
    </recommendedName>
</protein>
<dbReference type="RefSeq" id="WP_378483854.1">
    <property type="nucleotide sequence ID" value="NZ_JBHUFB010000006.1"/>
</dbReference>
<accession>A0ABW4P030</accession>
<name>A0ABW4P030_9NOCA</name>
<keyword evidence="1" id="KW-0812">Transmembrane</keyword>
<evidence type="ECO:0000313" key="3">
    <source>
        <dbReference type="Proteomes" id="UP001597286"/>
    </source>
</evidence>
<organism evidence="2 3">
    <name type="scientific">Rhodococcus gannanensis</name>
    <dbReference type="NCBI Taxonomy" id="1960308"/>
    <lineage>
        <taxon>Bacteria</taxon>
        <taxon>Bacillati</taxon>
        <taxon>Actinomycetota</taxon>
        <taxon>Actinomycetes</taxon>
        <taxon>Mycobacteriales</taxon>
        <taxon>Nocardiaceae</taxon>
        <taxon>Rhodococcus</taxon>
    </lineage>
</organism>
<feature type="transmembrane region" description="Helical" evidence="1">
    <location>
        <begin position="137"/>
        <end position="156"/>
    </location>
</feature>
<keyword evidence="1" id="KW-0472">Membrane</keyword>
<evidence type="ECO:0008006" key="4">
    <source>
        <dbReference type="Google" id="ProtNLM"/>
    </source>
</evidence>
<sequence>MSDDLSDLRAELAAIEKRVAREFAAGRRGRALAAVIVVLTVGLFLPHAGSVSGWAALVGVTGAGQVATPVPLRLFVLFVLVFGIALSTVALVTRRWILAQAAVMGTAVGAVFGMLGYWSQQSLPPALRPAGFEYGLLLTWLSMALLSALWIPVVAGRSNIMAGPAR</sequence>
<feature type="transmembrane region" description="Helical" evidence="1">
    <location>
        <begin position="97"/>
        <end position="117"/>
    </location>
</feature>
<evidence type="ECO:0000313" key="2">
    <source>
        <dbReference type="EMBL" id="MFD1811303.1"/>
    </source>
</evidence>
<evidence type="ECO:0000256" key="1">
    <source>
        <dbReference type="SAM" id="Phobius"/>
    </source>
</evidence>
<dbReference type="EMBL" id="JBHUFB010000006">
    <property type="protein sequence ID" value="MFD1811303.1"/>
    <property type="molecule type" value="Genomic_DNA"/>
</dbReference>
<keyword evidence="3" id="KW-1185">Reference proteome</keyword>